<dbReference type="Proteomes" id="UP000244450">
    <property type="component" value="Unassembled WGS sequence"/>
</dbReference>
<proteinExistence type="predicted"/>
<evidence type="ECO:0000313" key="1">
    <source>
        <dbReference type="EMBL" id="PUZ28626.1"/>
    </source>
</evidence>
<organism evidence="1 2">
    <name type="scientific">Chitinophaga parva</name>
    <dbReference type="NCBI Taxonomy" id="2169414"/>
    <lineage>
        <taxon>Bacteria</taxon>
        <taxon>Pseudomonadati</taxon>
        <taxon>Bacteroidota</taxon>
        <taxon>Chitinophagia</taxon>
        <taxon>Chitinophagales</taxon>
        <taxon>Chitinophagaceae</taxon>
        <taxon>Chitinophaga</taxon>
    </lineage>
</organism>
<reference evidence="1 2" key="1">
    <citation type="submission" date="2018-04" db="EMBL/GenBank/DDBJ databases">
        <title>Chitinophaga fuyangensis sp. nov., isolated from soil in a chemical factory.</title>
        <authorList>
            <person name="Chen K."/>
        </authorList>
    </citation>
    <scope>NUCLEOTIDE SEQUENCE [LARGE SCALE GENOMIC DNA]</scope>
    <source>
        <strain evidence="1 2">LY-1</strain>
    </source>
</reference>
<dbReference type="OrthoDB" id="9862919at2"/>
<name>A0A2T7BLU2_9BACT</name>
<gene>
    <name evidence="1" type="ORF">DCC81_03845</name>
</gene>
<evidence type="ECO:0000313" key="2">
    <source>
        <dbReference type="Proteomes" id="UP000244450"/>
    </source>
</evidence>
<sequence>MNEAKKRLDKNLEKIKLTTGLLQEGKIVTFSGIFVYSNRTFVSKQLGMNYKRLGRLASNPDPLRIREIRAIARFFKVPSKTISSIILNQLESGSTKLKK</sequence>
<dbReference type="RefSeq" id="WP_108685265.1">
    <property type="nucleotide sequence ID" value="NZ_QCYK01000001.1"/>
</dbReference>
<keyword evidence="2" id="KW-1185">Reference proteome</keyword>
<dbReference type="AlphaFoldDB" id="A0A2T7BLU2"/>
<accession>A0A2T7BLU2</accession>
<dbReference type="EMBL" id="QCYK01000001">
    <property type="protein sequence ID" value="PUZ28626.1"/>
    <property type="molecule type" value="Genomic_DNA"/>
</dbReference>
<protein>
    <submittedName>
        <fullName evidence="1">Uncharacterized protein</fullName>
    </submittedName>
</protein>
<comment type="caution">
    <text evidence="1">The sequence shown here is derived from an EMBL/GenBank/DDBJ whole genome shotgun (WGS) entry which is preliminary data.</text>
</comment>